<keyword evidence="2" id="KW-1185">Reference proteome</keyword>
<organism evidence="1 2">
    <name type="scientific">Effusibacillus consociatus</name>
    <dbReference type="NCBI Taxonomy" id="1117041"/>
    <lineage>
        <taxon>Bacteria</taxon>
        <taxon>Bacillati</taxon>
        <taxon>Bacillota</taxon>
        <taxon>Bacilli</taxon>
        <taxon>Bacillales</taxon>
        <taxon>Alicyclobacillaceae</taxon>
        <taxon>Effusibacillus</taxon>
    </lineage>
</organism>
<dbReference type="EMBL" id="JBHSHC010000022">
    <property type="protein sequence ID" value="MFC4766474.1"/>
    <property type="molecule type" value="Genomic_DNA"/>
</dbReference>
<reference evidence="2" key="1">
    <citation type="journal article" date="2019" name="Int. J. Syst. Evol. Microbiol.">
        <title>The Global Catalogue of Microorganisms (GCM) 10K type strain sequencing project: providing services to taxonomists for standard genome sequencing and annotation.</title>
        <authorList>
            <consortium name="The Broad Institute Genomics Platform"/>
            <consortium name="The Broad Institute Genome Sequencing Center for Infectious Disease"/>
            <person name="Wu L."/>
            <person name="Ma J."/>
        </authorList>
    </citation>
    <scope>NUCLEOTIDE SEQUENCE [LARGE SCALE GENOMIC DNA]</scope>
    <source>
        <strain evidence="2">WYCCWR 12678</strain>
    </source>
</reference>
<evidence type="ECO:0000313" key="2">
    <source>
        <dbReference type="Proteomes" id="UP001596002"/>
    </source>
</evidence>
<dbReference type="Proteomes" id="UP001596002">
    <property type="component" value="Unassembled WGS sequence"/>
</dbReference>
<gene>
    <name evidence="1" type="ORF">ACFO8Q_03630</name>
</gene>
<sequence length="192" mass="22286">MDCYLMDPPFGVKPFVQMSKKEADIHFAWYISEIPKRLQLLKDAFEFTGGGKKEVLNLTPESLKPLWEWFIPQVTIVQQSQEELEAELRNAPEWLREAQKTEKISKEALTIAMDIAVYFAEVFITHNESVSWDIVRKPKSDADFNQPVLFGFGEDVLNPRRVLHTLTLRAARGETTADALYDMYKVWENYLP</sequence>
<dbReference type="RefSeq" id="WP_380024352.1">
    <property type="nucleotide sequence ID" value="NZ_JBHSHC010000022.1"/>
</dbReference>
<protein>
    <submittedName>
        <fullName evidence="1">Uncharacterized protein</fullName>
    </submittedName>
</protein>
<proteinExistence type="predicted"/>
<comment type="caution">
    <text evidence="1">The sequence shown here is derived from an EMBL/GenBank/DDBJ whole genome shotgun (WGS) entry which is preliminary data.</text>
</comment>
<evidence type="ECO:0000313" key="1">
    <source>
        <dbReference type="EMBL" id="MFC4766474.1"/>
    </source>
</evidence>
<name>A0ABV9PWL2_9BACL</name>
<accession>A0ABV9PWL2</accession>